<dbReference type="NCBIfam" id="TIGR03816">
    <property type="entry name" value="tadE_like_DECH"/>
    <property type="match status" value="1"/>
</dbReference>
<comment type="caution">
    <text evidence="1">The sequence shown here is derived from an EMBL/GenBank/DDBJ whole genome shotgun (WGS) entry which is preliminary data.</text>
</comment>
<gene>
    <name evidence="1" type="ORF">G1C97_1530</name>
</gene>
<evidence type="ECO:0000313" key="1">
    <source>
        <dbReference type="EMBL" id="NMM98578.1"/>
    </source>
</evidence>
<dbReference type="InterPro" id="IPR021202">
    <property type="entry name" value="Rv3654c-like"/>
</dbReference>
<protein>
    <submittedName>
        <fullName evidence="1">Pilus assembly protein TadE</fullName>
    </submittedName>
</protein>
<sequence>MAGAMLVMVVAVALAVAACAGNLLICQHKARSMADLIAFQSAYALWWAESDPCALAHDQADVNGVRLTACSLNDEDVLVTVAVSTMVPFVPQIEQSSRAGPVSCEERPMSS</sequence>
<dbReference type="Proteomes" id="UP000543419">
    <property type="component" value="Unassembled WGS sequence"/>
</dbReference>
<evidence type="ECO:0000313" key="2">
    <source>
        <dbReference type="Proteomes" id="UP000543419"/>
    </source>
</evidence>
<keyword evidence="2" id="KW-1185">Reference proteome</keyword>
<name>A0A7Y0EYP0_9BIFI</name>
<proteinExistence type="predicted"/>
<reference evidence="1 2" key="1">
    <citation type="submission" date="2020-02" db="EMBL/GenBank/DDBJ databases">
        <title>Characterization of phylogenetic diversity of novel bifidobacterial species isolated in Czech ZOOs.</title>
        <authorList>
            <person name="Lugli G.A."/>
            <person name="Vera N.B."/>
            <person name="Ventura M."/>
        </authorList>
    </citation>
    <scope>NUCLEOTIDE SEQUENCE [LARGE SCALE GENOMIC DNA]</scope>
    <source>
        <strain evidence="1 2">DSM 109959</strain>
    </source>
</reference>
<organism evidence="1 2">
    <name type="scientific">Bifidobacterium olomucense</name>
    <dbReference type="NCBI Taxonomy" id="2675324"/>
    <lineage>
        <taxon>Bacteria</taxon>
        <taxon>Bacillati</taxon>
        <taxon>Actinomycetota</taxon>
        <taxon>Actinomycetes</taxon>
        <taxon>Bifidobacteriales</taxon>
        <taxon>Bifidobacteriaceae</taxon>
        <taxon>Bifidobacterium</taxon>
    </lineage>
</organism>
<dbReference type="EMBL" id="JAAIIG010000006">
    <property type="protein sequence ID" value="NMM98578.1"/>
    <property type="molecule type" value="Genomic_DNA"/>
</dbReference>
<dbReference type="AlphaFoldDB" id="A0A7Y0EYP0"/>
<accession>A0A7Y0EYP0</accession>